<dbReference type="Gramene" id="ABO94392">
    <property type="protein sequence ID" value="ABO94392"/>
    <property type="gene ID" value="OSTLU_36317"/>
</dbReference>
<dbReference type="Gene3D" id="2.30.110.10">
    <property type="entry name" value="Electron Transport, Fmn-binding Protein, Chain A"/>
    <property type="match status" value="1"/>
</dbReference>
<dbReference type="Gene3D" id="3.60.15.10">
    <property type="entry name" value="Ribonuclease Z/Hydroxyacylglutathione hydrolase-like"/>
    <property type="match status" value="1"/>
</dbReference>
<organism evidence="4 5">
    <name type="scientific">Ostreococcus lucimarinus (strain CCE9901)</name>
    <dbReference type="NCBI Taxonomy" id="436017"/>
    <lineage>
        <taxon>Eukaryota</taxon>
        <taxon>Viridiplantae</taxon>
        <taxon>Chlorophyta</taxon>
        <taxon>Mamiellophyceae</taxon>
        <taxon>Mamiellales</taxon>
        <taxon>Bathycoccaceae</taxon>
        <taxon>Ostreococcus</taxon>
    </lineage>
</organism>
<protein>
    <recommendedName>
        <fullName evidence="3">Flavodoxin-like domain-containing protein</fullName>
    </recommendedName>
</protein>
<dbReference type="OrthoDB" id="432169at2759"/>
<dbReference type="STRING" id="436017.A4RTC3"/>
<dbReference type="PROSITE" id="PS50902">
    <property type="entry name" value="FLAVODOXIN_LIKE"/>
    <property type="match status" value="1"/>
</dbReference>
<keyword evidence="1" id="KW-0813">Transport</keyword>
<dbReference type="OMA" id="HWVVYAT"/>
<dbReference type="HOGENOM" id="CLU_017490_2_1_1"/>
<dbReference type="GeneID" id="5000077"/>
<dbReference type="eggNOG" id="ENOG502QVQT">
    <property type="taxonomic scope" value="Eukaryota"/>
</dbReference>
<sequence>MVSFATRARRTFEVEYGARRGTTENAYATRGEKDACLIDCVDGRHAEGYAREIEGLGAWARDAAYHAVLHVSPRRLDALAAAIANRSEGAACVEVLCSNPGAQLIQQALKPNSPLTNEALCAAWKGTDGKLRARLRVVRNGERLDLGGRTLRFTLAPTPRWPDLIFARDEKSQTLFTSKFFSAHVGTMEGYGDEGGLETFGEDWRFYFDCLLAPMARQVSPLLEKLTGVAKTICPAHGPVVASSVTELYREYVEWCKMQTSAGDNLSVAVIYASAYGNTGAMAQAIARGVAKTGVGAEMFNCELASPIEVEEVLKRSAGFALGAPTLGGTLPTPVQTALGAIVKEGDLEKPCGSFGSFGWSGEAVAMIDKRLTDAGFKSAFEPLRCKFKPTAETLQLCEESGTDLAQAVRKIERRKQVLERKSVGQAADGVSDTAAAVGRIVGSLCAVTTKNEDTQSAMLASWVSQASFNPPALTVAVAKERAVESFLMTGGKFNLNVLKSGGEKDVMKALLKPFAPGENRFGALDVDISETNGCAVVKQALACVECTVTKRMEAGDHWVVLAEVERGTLLDAEGVTSIHHRKTGSSY</sequence>
<dbReference type="InterPro" id="IPR029039">
    <property type="entry name" value="Flavoprotein-like_sf"/>
</dbReference>
<accession>A4RTC3</accession>
<proteinExistence type="predicted"/>
<dbReference type="GO" id="GO:0009055">
    <property type="term" value="F:electron transfer activity"/>
    <property type="evidence" value="ECO:0007669"/>
    <property type="project" value="InterPro"/>
</dbReference>
<dbReference type="InterPro" id="IPR008254">
    <property type="entry name" value="Flavodoxin/NO_synth"/>
</dbReference>
<dbReference type="PANTHER" id="PTHR32145:SF31">
    <property type="entry name" value="FLAVIN REDUCTASE-LIKE FMN-BINDING PROTEIN"/>
    <property type="match status" value="1"/>
</dbReference>
<dbReference type="GO" id="GO:0010181">
    <property type="term" value="F:FMN binding"/>
    <property type="evidence" value="ECO:0007669"/>
    <property type="project" value="InterPro"/>
</dbReference>
<evidence type="ECO:0000256" key="2">
    <source>
        <dbReference type="ARBA" id="ARBA00022982"/>
    </source>
</evidence>
<evidence type="ECO:0000259" key="3">
    <source>
        <dbReference type="PROSITE" id="PS50902"/>
    </source>
</evidence>
<dbReference type="Pfam" id="PF00258">
    <property type="entry name" value="Flavodoxin_1"/>
    <property type="match status" value="1"/>
</dbReference>
<evidence type="ECO:0000313" key="4">
    <source>
        <dbReference type="EMBL" id="ABO94392.1"/>
    </source>
</evidence>
<evidence type="ECO:0000256" key="1">
    <source>
        <dbReference type="ARBA" id="ARBA00022448"/>
    </source>
</evidence>
<gene>
    <name evidence="4" type="ORF">OSTLU_36317</name>
</gene>
<dbReference type="KEGG" id="olu:OSTLU_36317"/>
<dbReference type="SMART" id="SM00903">
    <property type="entry name" value="Flavin_Reduct"/>
    <property type="match status" value="1"/>
</dbReference>
<dbReference type="RefSeq" id="XP_001416100.1">
    <property type="nucleotide sequence ID" value="XM_001416063.1"/>
</dbReference>
<keyword evidence="5" id="KW-1185">Reference proteome</keyword>
<reference evidence="4 5" key="1">
    <citation type="journal article" date="2007" name="Proc. Natl. Acad. Sci. U.S.A.">
        <title>The tiny eukaryote Ostreococcus provides genomic insights into the paradox of plankton speciation.</title>
        <authorList>
            <person name="Palenik B."/>
            <person name="Grimwood J."/>
            <person name="Aerts A."/>
            <person name="Rouze P."/>
            <person name="Salamov A."/>
            <person name="Putnam N."/>
            <person name="Dupont C."/>
            <person name="Jorgensen R."/>
            <person name="Derelle E."/>
            <person name="Rombauts S."/>
            <person name="Zhou K."/>
            <person name="Otillar R."/>
            <person name="Merchant S.S."/>
            <person name="Podell S."/>
            <person name="Gaasterland T."/>
            <person name="Napoli C."/>
            <person name="Gendler K."/>
            <person name="Manuell A."/>
            <person name="Tai V."/>
            <person name="Vallon O."/>
            <person name="Piganeau G."/>
            <person name="Jancek S."/>
            <person name="Heijde M."/>
            <person name="Jabbari K."/>
            <person name="Bowler C."/>
            <person name="Lohr M."/>
            <person name="Robbens S."/>
            <person name="Werner G."/>
            <person name="Dubchak I."/>
            <person name="Pazour G.J."/>
            <person name="Ren Q."/>
            <person name="Paulsen I."/>
            <person name="Delwiche C."/>
            <person name="Schmutz J."/>
            <person name="Rokhsar D."/>
            <person name="Van de Peer Y."/>
            <person name="Moreau H."/>
            <person name="Grigoriev I.V."/>
        </authorList>
    </citation>
    <scope>NUCLEOTIDE SEQUENCE [LARGE SCALE GENOMIC DNA]</scope>
    <source>
        <strain evidence="4 5">CCE9901</strain>
    </source>
</reference>
<dbReference type="EMBL" id="CP000582">
    <property type="protein sequence ID" value="ABO94392.1"/>
    <property type="molecule type" value="Genomic_DNA"/>
</dbReference>
<dbReference type="SUPFAM" id="SSF50475">
    <property type="entry name" value="FMN-binding split barrel"/>
    <property type="match status" value="1"/>
</dbReference>
<dbReference type="Gene3D" id="3.40.50.360">
    <property type="match status" value="1"/>
</dbReference>
<dbReference type="InterPro" id="IPR051285">
    <property type="entry name" value="NADH_oxidoreductase_modular"/>
</dbReference>
<dbReference type="InterPro" id="IPR002563">
    <property type="entry name" value="Flavin_Rdtase-like_dom"/>
</dbReference>
<name>A4RTC3_OSTLU</name>
<dbReference type="SUPFAM" id="SSF52218">
    <property type="entry name" value="Flavoproteins"/>
    <property type="match status" value="1"/>
</dbReference>
<dbReference type="PROSITE" id="PS00201">
    <property type="entry name" value="FLAVODOXIN"/>
    <property type="match status" value="1"/>
</dbReference>
<dbReference type="PANTHER" id="PTHR32145">
    <property type="entry name" value="DIFLAVIN FLAVOPROTEIN A 2-RELATED"/>
    <property type="match status" value="1"/>
</dbReference>
<dbReference type="Proteomes" id="UP000001568">
    <property type="component" value="Chromosome 2"/>
</dbReference>
<dbReference type="AlphaFoldDB" id="A4RTC3"/>
<dbReference type="InterPro" id="IPR001226">
    <property type="entry name" value="Flavodoxin_CS"/>
</dbReference>
<dbReference type="SUPFAM" id="SSF56281">
    <property type="entry name" value="Metallo-hydrolase/oxidoreductase"/>
    <property type="match status" value="1"/>
</dbReference>
<dbReference type="InterPro" id="IPR012349">
    <property type="entry name" value="Split_barrel_FMN-bd"/>
</dbReference>
<evidence type="ECO:0000313" key="5">
    <source>
        <dbReference type="Proteomes" id="UP000001568"/>
    </source>
</evidence>
<dbReference type="Pfam" id="PF01613">
    <property type="entry name" value="Flavin_Reduct"/>
    <property type="match status" value="1"/>
</dbReference>
<dbReference type="InterPro" id="IPR036866">
    <property type="entry name" value="RibonucZ/Hydroxyglut_hydro"/>
</dbReference>
<feature type="domain" description="Flavodoxin-like" evidence="3">
    <location>
        <begin position="268"/>
        <end position="406"/>
    </location>
</feature>
<keyword evidence="2" id="KW-0249">Electron transport</keyword>